<dbReference type="NCBIfam" id="TIGR02366">
    <property type="entry name" value="DHAK_reg"/>
    <property type="match status" value="1"/>
</dbReference>
<gene>
    <name evidence="4" type="primary">dhaS</name>
    <name evidence="4" type="ORF">KPL37_15195</name>
</gene>
<feature type="DNA-binding region" description="H-T-H motif" evidence="2">
    <location>
        <begin position="28"/>
        <end position="47"/>
    </location>
</feature>
<dbReference type="InterPro" id="IPR050624">
    <property type="entry name" value="HTH-type_Tx_Regulator"/>
</dbReference>
<keyword evidence="1 2" id="KW-0238">DNA-binding</keyword>
<dbReference type="RefSeq" id="WP_216150724.1">
    <property type="nucleotide sequence ID" value="NZ_JAHLDV010000045.1"/>
</dbReference>
<protein>
    <submittedName>
        <fullName evidence="4">Dihydroxyacetone kinase transcriptional activator DhaS</fullName>
    </submittedName>
</protein>
<keyword evidence="5" id="KW-1185">Reference proteome</keyword>
<evidence type="ECO:0000256" key="2">
    <source>
        <dbReference type="PROSITE-ProRule" id="PRU00335"/>
    </source>
</evidence>
<comment type="caution">
    <text evidence="4">The sequence shown here is derived from an EMBL/GenBank/DDBJ whole genome shotgun (WGS) entry which is preliminary data.</text>
</comment>
<dbReference type="InterPro" id="IPR012738">
    <property type="entry name" value="Tscrpt_reg_DhaS"/>
</dbReference>
<dbReference type="PANTHER" id="PTHR43479">
    <property type="entry name" value="ACREF/ENVCD OPERON REPRESSOR-RELATED"/>
    <property type="match status" value="1"/>
</dbReference>
<keyword evidence="4" id="KW-0808">Transferase</keyword>
<dbReference type="Pfam" id="PF00440">
    <property type="entry name" value="TetR_N"/>
    <property type="match status" value="1"/>
</dbReference>
<dbReference type="GO" id="GO:0016301">
    <property type="term" value="F:kinase activity"/>
    <property type="evidence" value="ECO:0007669"/>
    <property type="project" value="UniProtKB-KW"/>
</dbReference>
<dbReference type="EMBL" id="JAHLDV010000045">
    <property type="protein sequence ID" value="MBU3161069.1"/>
    <property type="molecule type" value="Genomic_DNA"/>
</dbReference>
<evidence type="ECO:0000256" key="1">
    <source>
        <dbReference type="ARBA" id="ARBA00023125"/>
    </source>
</evidence>
<organism evidence="4 5">
    <name type="scientific">Clostridium frigoris</name>
    <dbReference type="NCBI Taxonomy" id="205327"/>
    <lineage>
        <taxon>Bacteria</taxon>
        <taxon>Bacillati</taxon>
        <taxon>Bacillota</taxon>
        <taxon>Clostridia</taxon>
        <taxon>Eubacteriales</taxon>
        <taxon>Clostridiaceae</taxon>
        <taxon>Clostridium</taxon>
    </lineage>
</organism>
<dbReference type="InterPro" id="IPR039532">
    <property type="entry name" value="TetR_C_Firmicutes"/>
</dbReference>
<dbReference type="PROSITE" id="PS50977">
    <property type="entry name" value="HTH_TETR_2"/>
    <property type="match status" value="1"/>
</dbReference>
<evidence type="ECO:0000259" key="3">
    <source>
        <dbReference type="PROSITE" id="PS50977"/>
    </source>
</evidence>
<dbReference type="Pfam" id="PF14278">
    <property type="entry name" value="TetR_C_8"/>
    <property type="match status" value="1"/>
</dbReference>
<evidence type="ECO:0000313" key="4">
    <source>
        <dbReference type="EMBL" id="MBU3161069.1"/>
    </source>
</evidence>
<accession>A0ABS6BWP6</accession>
<feature type="domain" description="HTH tetR-type" evidence="3">
    <location>
        <begin position="5"/>
        <end position="65"/>
    </location>
</feature>
<name>A0ABS6BWP6_9CLOT</name>
<sequence length="186" mass="21506">MSESLITKKALAVSIKQLMDTVPLAKISIQKISDSCGLSRKTFYYHFKDKFDLVNWIYYTEVSESIADCKNYGNWTEGTYRTLLYLMKNKSFYINALNTPGQNAFSEYFFEFCFKIIMNAIDDLSIEMNILDKDKKFIADFYSHAFVGTTSQWIKHGMKESPEILVDGIRNVLEGTMPHALNMYAK</sequence>
<evidence type="ECO:0000313" key="5">
    <source>
        <dbReference type="Proteomes" id="UP000776252"/>
    </source>
</evidence>
<proteinExistence type="predicted"/>
<keyword evidence="4" id="KW-0418">Kinase</keyword>
<dbReference type="PANTHER" id="PTHR43479:SF7">
    <property type="entry name" value="TETR-FAMILY TRANSCRIPTIONAL REGULATOR"/>
    <property type="match status" value="1"/>
</dbReference>
<dbReference type="Proteomes" id="UP000776252">
    <property type="component" value="Unassembled WGS sequence"/>
</dbReference>
<reference evidence="4 5" key="1">
    <citation type="submission" date="2021-06" db="EMBL/GenBank/DDBJ databases">
        <title>Clostridia strains as spoilage organisms.</title>
        <authorList>
            <person name="Wambui J."/>
            <person name="Stephan R."/>
            <person name="Stevens M.J.A."/>
        </authorList>
    </citation>
    <scope>NUCLEOTIDE SEQUENCE [LARGE SCALE GENOMIC DNA]</scope>
    <source>
        <strain evidence="4 5">DSM 14204</strain>
    </source>
</reference>
<dbReference type="InterPro" id="IPR001647">
    <property type="entry name" value="HTH_TetR"/>
</dbReference>